<dbReference type="AlphaFoldDB" id="A0A0S4KS43"/>
<reference evidence="3" key="1">
    <citation type="submission" date="2015-09" db="EMBL/GenBank/DDBJ databases">
        <authorList>
            <person name="Daims H."/>
        </authorList>
    </citation>
    <scope>NUCLEOTIDE SEQUENCE [LARGE SCALE GENOMIC DNA]</scope>
</reference>
<keyword evidence="3" id="KW-1185">Reference proteome</keyword>
<dbReference type="Proteomes" id="UP000066284">
    <property type="component" value="Chromosome 1"/>
</dbReference>
<name>A0A0S4KS43_9BACT</name>
<feature type="region of interest" description="Disordered" evidence="1">
    <location>
        <begin position="60"/>
        <end position="83"/>
    </location>
</feature>
<dbReference type="EMBL" id="LN885086">
    <property type="protein sequence ID" value="CUQ65131.1"/>
    <property type="molecule type" value="Genomic_DNA"/>
</dbReference>
<organism evidence="2 3">
    <name type="scientific">Candidatus Nitrospira inopinata</name>
    <dbReference type="NCBI Taxonomy" id="1715989"/>
    <lineage>
        <taxon>Bacteria</taxon>
        <taxon>Pseudomonadati</taxon>
        <taxon>Nitrospirota</taxon>
        <taxon>Nitrospiria</taxon>
        <taxon>Nitrospirales</taxon>
        <taxon>Nitrospiraceae</taxon>
        <taxon>Nitrospira</taxon>
    </lineage>
</organism>
<protein>
    <submittedName>
        <fullName evidence="2">Uncharacterized protein</fullName>
    </submittedName>
</protein>
<evidence type="ECO:0000256" key="1">
    <source>
        <dbReference type="SAM" id="MobiDB-lite"/>
    </source>
</evidence>
<dbReference type="KEGG" id="nio:NITINOP_0155"/>
<proteinExistence type="predicted"/>
<evidence type="ECO:0000313" key="3">
    <source>
        <dbReference type="Proteomes" id="UP000066284"/>
    </source>
</evidence>
<evidence type="ECO:0000313" key="2">
    <source>
        <dbReference type="EMBL" id="CUQ65131.1"/>
    </source>
</evidence>
<feature type="compositionally biased region" description="Basic and acidic residues" evidence="1">
    <location>
        <begin position="69"/>
        <end position="83"/>
    </location>
</feature>
<accession>A0A0S4KS43</accession>
<gene>
    <name evidence="2" type="ORF">NITINOP_0155</name>
</gene>
<sequence length="83" mass="9401">MAVQSPPSPDHMAKIKMAAGHHWHAQAQATDYTFEHAFTTHPIEYDDILTAHELLGHTAVDTANRKRYSHEVEQRPLQDEKSG</sequence>